<keyword evidence="2" id="KW-0378">Hydrolase</keyword>
<feature type="compositionally biased region" description="Basic and acidic residues" evidence="1">
    <location>
        <begin position="279"/>
        <end position="292"/>
    </location>
</feature>
<comment type="caution">
    <text evidence="2">The sequence shown here is derived from an EMBL/GenBank/DDBJ whole genome shotgun (WGS) entry which is preliminary data.</text>
</comment>
<dbReference type="Pfam" id="PF00756">
    <property type="entry name" value="Esterase"/>
    <property type="match status" value="1"/>
</dbReference>
<dbReference type="Gene3D" id="3.40.50.1820">
    <property type="entry name" value="alpha/beta hydrolase"/>
    <property type="match status" value="1"/>
</dbReference>
<dbReference type="SUPFAM" id="SSF53474">
    <property type="entry name" value="alpha/beta-Hydrolases"/>
    <property type="match status" value="1"/>
</dbReference>
<evidence type="ECO:0000313" key="2">
    <source>
        <dbReference type="EMBL" id="MEE6147746.1"/>
    </source>
</evidence>
<dbReference type="InterPro" id="IPR050583">
    <property type="entry name" value="Mycobacterial_A85_antigen"/>
</dbReference>
<dbReference type="GO" id="GO:0016787">
    <property type="term" value="F:hydrolase activity"/>
    <property type="evidence" value="ECO:0007669"/>
    <property type="project" value="UniProtKB-KW"/>
</dbReference>
<proteinExistence type="predicted"/>
<dbReference type="PANTHER" id="PTHR48098">
    <property type="entry name" value="ENTEROCHELIN ESTERASE-RELATED"/>
    <property type="match status" value="1"/>
</dbReference>
<dbReference type="PANTHER" id="PTHR48098:SF3">
    <property type="entry name" value="IRON(III) ENTEROBACTIN ESTERASE"/>
    <property type="match status" value="1"/>
</dbReference>
<sequence>MRREQFTTHSTYLGRDMHAIAYGEAGAYPIVAVPTQDAMADEWEGFGMVDVLAPLIDEGRIQLFCVDTVDHDSWTDGSGDDERRAATQEAYYDYLVEELLAEVHERNASKLRPLAVGCDLGATQAALLALRRPDLFQGCIALSGIYHTSRFFGDWMNDTLYDNDACAFLSNMEPTHPYVRLYNERQLVFCVGQGAWEDSIDDLRVISEELDRLGVGAWCDFWGFDVSHDWPWWKRQIAYFLPIVLDQIADGAEPGEKDAGPAGGAGAGAPEAEAAGGARESERPRLVTEKGARRFAPAKGSDDMVGACSMVPERRKGAAPLNWLAEG</sequence>
<name>A0ABU7RAX4_9ACTN</name>
<accession>A0ABU7RAX4</accession>
<feature type="compositionally biased region" description="Low complexity" evidence="1">
    <location>
        <begin position="268"/>
        <end position="278"/>
    </location>
</feature>
<dbReference type="EMBL" id="JAZGJQ010000007">
    <property type="protein sequence ID" value="MEE6147746.1"/>
    <property type="molecule type" value="Genomic_DNA"/>
</dbReference>
<dbReference type="RefSeq" id="WP_330958514.1">
    <property type="nucleotide sequence ID" value="NZ_JAZGJQ010000007.1"/>
</dbReference>
<protein>
    <submittedName>
        <fullName evidence="2">Alpha/beta hydrolase-fold protein</fullName>
    </submittedName>
</protein>
<dbReference type="Proteomes" id="UP001332931">
    <property type="component" value="Unassembled WGS sequence"/>
</dbReference>
<gene>
    <name evidence="2" type="ORF">VXJ25_07100</name>
</gene>
<reference evidence="2 3" key="1">
    <citation type="submission" date="2024-01" db="EMBL/GenBank/DDBJ databases">
        <title>Description of Olsenella sp. nov., isolated from pig feces.</title>
        <authorList>
            <person name="Chang Y.-H."/>
        </authorList>
    </citation>
    <scope>NUCLEOTIDE SEQUENCE [LARGE SCALE GENOMIC DNA]</scope>
    <source>
        <strain evidence="2 3">YH-ols2223</strain>
    </source>
</reference>
<evidence type="ECO:0000256" key="1">
    <source>
        <dbReference type="SAM" id="MobiDB-lite"/>
    </source>
</evidence>
<evidence type="ECO:0000313" key="3">
    <source>
        <dbReference type="Proteomes" id="UP001332931"/>
    </source>
</evidence>
<feature type="region of interest" description="Disordered" evidence="1">
    <location>
        <begin position="252"/>
        <end position="307"/>
    </location>
</feature>
<dbReference type="InterPro" id="IPR000801">
    <property type="entry name" value="Esterase-like"/>
</dbReference>
<organism evidence="2 3">
    <name type="scientific">Olsenella absiana</name>
    <dbReference type="NCBI Taxonomy" id="3115222"/>
    <lineage>
        <taxon>Bacteria</taxon>
        <taxon>Bacillati</taxon>
        <taxon>Actinomycetota</taxon>
        <taxon>Coriobacteriia</taxon>
        <taxon>Coriobacteriales</taxon>
        <taxon>Atopobiaceae</taxon>
        <taxon>Olsenella</taxon>
    </lineage>
</organism>
<keyword evidence="3" id="KW-1185">Reference proteome</keyword>
<dbReference type="InterPro" id="IPR029058">
    <property type="entry name" value="AB_hydrolase_fold"/>
</dbReference>